<proteinExistence type="predicted"/>
<feature type="transmembrane region" description="Helical" evidence="1">
    <location>
        <begin position="47"/>
        <end position="70"/>
    </location>
</feature>
<keyword evidence="2" id="KW-0496">Mitochondrion</keyword>
<dbReference type="AlphaFoldDB" id="A0A5P9W7V5"/>
<evidence type="ECO:0000313" key="2">
    <source>
        <dbReference type="EMBL" id="QFX74892.1"/>
    </source>
</evidence>
<evidence type="ECO:0000256" key="1">
    <source>
        <dbReference type="SAM" id="Phobius"/>
    </source>
</evidence>
<feature type="transmembrane region" description="Helical" evidence="1">
    <location>
        <begin position="132"/>
        <end position="155"/>
    </location>
</feature>
<geneLocation type="mitochondrion" evidence="2"/>
<reference evidence="2" key="1">
    <citation type="journal article" date="2019" name="Mitochondrial DNA Part B Resour">
        <title>The complete mitochondrial genome of Pleonexes koreana (Kim &amp; Kim, 1988) (Crustacea: Amphipoda: Ampithoidae).</title>
        <authorList>
            <person name="Lee S.-H."/>
            <person name="Wongkamhaeng K."/>
            <person name="Lee S.-H."/>
            <person name="Shin M.-H."/>
        </authorList>
    </citation>
    <scope>NUCLEOTIDE SEQUENCE</scope>
</reference>
<sequence>MLTLTAFLYLMTIFFIITNHPLMMGFSLMITSMIYGYMMYLLNSSSWLVYILIMVFVSGVMVMFIYMASLSSNEPMNLPLPLFWKINMMIFTLMPFFILTKQLKTNYTHIGLMNMFFKQCSMNLIYKTYNKIMLEMTTLLTIYLLIVLIVAMKLVNNFKLPLRSKK</sequence>
<dbReference type="EMBL" id="MK265245">
    <property type="protein sequence ID" value="QFX74892.1"/>
    <property type="molecule type" value="Genomic_DNA"/>
</dbReference>
<keyword evidence="1" id="KW-0812">Transmembrane</keyword>
<keyword evidence="1" id="KW-0472">Membrane</keyword>
<organism evidence="2">
    <name type="scientific">Pleonexes koreana</name>
    <dbReference type="NCBI Taxonomy" id="2663336"/>
    <lineage>
        <taxon>Eukaryota</taxon>
        <taxon>Metazoa</taxon>
        <taxon>Ecdysozoa</taxon>
        <taxon>Arthropoda</taxon>
        <taxon>Crustacea</taxon>
        <taxon>Multicrustacea</taxon>
        <taxon>Malacostraca</taxon>
        <taxon>Eumalacostraca</taxon>
        <taxon>Peracarida</taxon>
        <taxon>Amphipoda</taxon>
        <taxon>Senticaudata</taxon>
        <taxon>Corophiida</taxon>
        <taxon>Corophiidira</taxon>
        <taxon>Corophioidea</taxon>
        <taxon>Ampithoidae</taxon>
        <taxon>Pleonexes</taxon>
    </lineage>
</organism>
<gene>
    <name evidence="2" type="primary">ND6</name>
</gene>
<protein>
    <submittedName>
        <fullName evidence="2">NADH dehydrogenase subunit 6</fullName>
    </submittedName>
</protein>
<feature type="transmembrane region" description="Helical" evidence="1">
    <location>
        <begin position="82"/>
        <end position="100"/>
    </location>
</feature>
<accession>A0A5P9W7V5</accession>
<feature type="transmembrane region" description="Helical" evidence="1">
    <location>
        <begin position="6"/>
        <end position="35"/>
    </location>
</feature>
<name>A0A5P9W7V5_9CRUS</name>
<keyword evidence="1" id="KW-1133">Transmembrane helix</keyword>